<evidence type="ECO:0000313" key="12">
    <source>
        <dbReference type="Proteomes" id="UP001301728"/>
    </source>
</evidence>
<organism evidence="11 12">
    <name type="scientific">Limnoraphis robusta CCNP1315</name>
    <dbReference type="NCBI Taxonomy" id="3110306"/>
    <lineage>
        <taxon>Bacteria</taxon>
        <taxon>Bacillati</taxon>
        <taxon>Cyanobacteriota</taxon>
        <taxon>Cyanophyceae</taxon>
        <taxon>Oscillatoriophycideae</taxon>
        <taxon>Oscillatoriales</taxon>
        <taxon>Sirenicapillariaceae</taxon>
        <taxon>Limnoraphis</taxon>
    </lineage>
</organism>
<dbReference type="InterPro" id="IPR008271">
    <property type="entry name" value="Ser/Thr_kinase_AS"/>
</dbReference>
<feature type="transmembrane region" description="Helical" evidence="9">
    <location>
        <begin position="551"/>
        <end position="577"/>
    </location>
</feature>
<dbReference type="RefSeq" id="WP_323222989.1">
    <property type="nucleotide sequence ID" value="NZ_JAYGHT010000192.1"/>
</dbReference>
<dbReference type="InterPro" id="IPR011009">
    <property type="entry name" value="Kinase-like_dom_sf"/>
</dbReference>
<feature type="transmembrane region" description="Helical" evidence="9">
    <location>
        <begin position="483"/>
        <end position="502"/>
    </location>
</feature>
<keyword evidence="12" id="KW-1185">Reference proteome</keyword>
<evidence type="ECO:0000259" key="10">
    <source>
        <dbReference type="PROSITE" id="PS50011"/>
    </source>
</evidence>
<keyword evidence="9" id="KW-1133">Transmembrane helix</keyword>
<feature type="domain" description="Protein kinase" evidence="10">
    <location>
        <begin position="42"/>
        <end position="314"/>
    </location>
</feature>
<sequence>MDYPVSSTLHCINPKCSKPDGQPWGNKYCLRCGAPLQLNNRYIPLRCLGTGGFSRLYVVWDLKTKTEKVLKVLLEPSPKALELFEQEANVLAQMRHPGVPRVSPDSYFVLKKRNAAILPLPCLVMEKIHGLTLQEILDQHPQGCPEEWVIDWLQQALDILRELHGHNIIHRDLKPSNLMLRSTPAFPLAVTPTQTHQLVMIDFGGAKQVGQMMLSDREPTPRSSTRLVSPGYSPPEQIVGAAVGPPADFYALGRTCIHLLTGAFPGDLEDPITAELRWQHRAVVSPWFANLLDQMVQDQASRRPQTASEIQTYLLKIARQKRHPRRMMSLSQACLDVVKTALLESDRALSNLLKGVGSLSFQLMQVSMATLWGMGLAGVGGIVGAVLGLVLAYWTPLGQAFAEVLSSNFPLWFPGAALKLGTQILVLGLAGLGTGLGLTDAGGFDINRRYGRAAVMGSVGYIVGGMCWQMLRFFGMIPGLTELQSIAQLSMGLATALLTLGLGLPSHRWVYAVIVAVGTTGIFWRLSLDPTFPPEMLQFPAVMTQPQWREFWLGLGFVGILGCTTGLCLAVSHYLIVPILRWLGWR</sequence>
<dbReference type="CDD" id="cd14014">
    <property type="entry name" value="STKc_PknB_like"/>
    <property type="match status" value="1"/>
</dbReference>
<dbReference type="PROSITE" id="PS00108">
    <property type="entry name" value="PROTEIN_KINASE_ST"/>
    <property type="match status" value="1"/>
</dbReference>
<dbReference type="PANTHER" id="PTHR24363:SF0">
    <property type="entry name" value="SERINE_THREONINE KINASE LIKE DOMAIN CONTAINING 1"/>
    <property type="match status" value="1"/>
</dbReference>
<dbReference type="SUPFAM" id="SSF56112">
    <property type="entry name" value="Protein kinase-like (PK-like)"/>
    <property type="match status" value="1"/>
</dbReference>
<dbReference type="NCBIfam" id="NF045510">
    <property type="entry name" value="4Cys_prefix_kin"/>
    <property type="match status" value="1"/>
</dbReference>
<dbReference type="GO" id="GO:0004674">
    <property type="term" value="F:protein serine/threonine kinase activity"/>
    <property type="evidence" value="ECO:0007669"/>
    <property type="project" value="UniProtKB-EC"/>
</dbReference>
<reference evidence="11 12" key="1">
    <citation type="submission" date="2023-12" db="EMBL/GenBank/DDBJ databases">
        <title>Baltic Sea Cyanobacteria.</title>
        <authorList>
            <person name="Delbaje E."/>
            <person name="Fewer D.P."/>
            <person name="Shishido T.K."/>
        </authorList>
    </citation>
    <scope>NUCLEOTIDE SEQUENCE [LARGE SCALE GENOMIC DNA]</scope>
    <source>
        <strain evidence="11 12">CCNP 1315</strain>
    </source>
</reference>
<dbReference type="Gene3D" id="3.30.200.20">
    <property type="entry name" value="Phosphorylase Kinase, domain 1"/>
    <property type="match status" value="1"/>
</dbReference>
<evidence type="ECO:0000256" key="8">
    <source>
        <dbReference type="ARBA" id="ARBA00048679"/>
    </source>
</evidence>
<feature type="transmembrane region" description="Helical" evidence="9">
    <location>
        <begin position="371"/>
        <end position="396"/>
    </location>
</feature>
<dbReference type="Pfam" id="PF00069">
    <property type="entry name" value="Pkinase"/>
    <property type="match status" value="1"/>
</dbReference>
<name>A0ABU5U6A1_9CYAN</name>
<keyword evidence="9" id="KW-0472">Membrane</keyword>
<comment type="catalytic activity">
    <reaction evidence="7">
        <text>L-threonyl-[protein] + ATP = O-phospho-L-threonyl-[protein] + ADP + H(+)</text>
        <dbReference type="Rhea" id="RHEA:46608"/>
        <dbReference type="Rhea" id="RHEA-COMP:11060"/>
        <dbReference type="Rhea" id="RHEA-COMP:11605"/>
        <dbReference type="ChEBI" id="CHEBI:15378"/>
        <dbReference type="ChEBI" id="CHEBI:30013"/>
        <dbReference type="ChEBI" id="CHEBI:30616"/>
        <dbReference type="ChEBI" id="CHEBI:61977"/>
        <dbReference type="ChEBI" id="CHEBI:456216"/>
        <dbReference type="EC" id="2.7.11.1"/>
    </reaction>
</comment>
<evidence type="ECO:0000256" key="5">
    <source>
        <dbReference type="ARBA" id="ARBA00022777"/>
    </source>
</evidence>
<dbReference type="Gene3D" id="1.10.510.10">
    <property type="entry name" value="Transferase(Phosphotransferase) domain 1"/>
    <property type="match status" value="1"/>
</dbReference>
<dbReference type="PROSITE" id="PS50011">
    <property type="entry name" value="PROTEIN_KINASE_DOM"/>
    <property type="match status" value="1"/>
</dbReference>
<evidence type="ECO:0000256" key="6">
    <source>
        <dbReference type="ARBA" id="ARBA00022840"/>
    </source>
</evidence>
<evidence type="ECO:0000256" key="1">
    <source>
        <dbReference type="ARBA" id="ARBA00012513"/>
    </source>
</evidence>
<evidence type="ECO:0000256" key="2">
    <source>
        <dbReference type="ARBA" id="ARBA00022527"/>
    </source>
</evidence>
<evidence type="ECO:0000256" key="7">
    <source>
        <dbReference type="ARBA" id="ARBA00047899"/>
    </source>
</evidence>
<keyword evidence="9" id="KW-0812">Transmembrane</keyword>
<dbReference type="SMART" id="SM00220">
    <property type="entry name" value="S_TKc"/>
    <property type="match status" value="1"/>
</dbReference>
<feature type="transmembrane region" description="Helical" evidence="9">
    <location>
        <begin position="509"/>
        <end position="527"/>
    </location>
</feature>
<dbReference type="InterPro" id="IPR000719">
    <property type="entry name" value="Prot_kinase_dom"/>
</dbReference>
<evidence type="ECO:0000313" key="11">
    <source>
        <dbReference type="EMBL" id="MEA5522714.1"/>
    </source>
</evidence>
<dbReference type="PANTHER" id="PTHR24363">
    <property type="entry name" value="SERINE/THREONINE PROTEIN KINASE"/>
    <property type="match status" value="1"/>
</dbReference>
<dbReference type="Proteomes" id="UP001301728">
    <property type="component" value="Unassembled WGS sequence"/>
</dbReference>
<proteinExistence type="predicted"/>
<comment type="caution">
    <text evidence="11">The sequence shown here is derived from an EMBL/GenBank/DDBJ whole genome shotgun (WGS) entry which is preliminary data.</text>
</comment>
<protein>
    <recommendedName>
        <fullName evidence="1">non-specific serine/threonine protein kinase</fullName>
        <ecNumber evidence="1">2.7.11.1</ecNumber>
    </recommendedName>
</protein>
<accession>A0ABU5U6A1</accession>
<dbReference type="EC" id="2.7.11.1" evidence="1"/>
<evidence type="ECO:0000256" key="3">
    <source>
        <dbReference type="ARBA" id="ARBA00022679"/>
    </source>
</evidence>
<evidence type="ECO:0000256" key="4">
    <source>
        <dbReference type="ARBA" id="ARBA00022741"/>
    </source>
</evidence>
<gene>
    <name evidence="11" type="ORF">VB854_27665</name>
</gene>
<dbReference type="EMBL" id="JAYGHT010000192">
    <property type="protein sequence ID" value="MEA5522714.1"/>
    <property type="molecule type" value="Genomic_DNA"/>
</dbReference>
<feature type="transmembrane region" description="Helical" evidence="9">
    <location>
        <begin position="450"/>
        <end position="471"/>
    </location>
</feature>
<keyword evidence="5 11" id="KW-0418">Kinase</keyword>
<keyword evidence="4" id="KW-0547">Nucleotide-binding</keyword>
<keyword evidence="6" id="KW-0067">ATP-binding</keyword>
<comment type="catalytic activity">
    <reaction evidence="8">
        <text>L-seryl-[protein] + ATP = O-phospho-L-seryl-[protein] + ADP + H(+)</text>
        <dbReference type="Rhea" id="RHEA:17989"/>
        <dbReference type="Rhea" id="RHEA-COMP:9863"/>
        <dbReference type="Rhea" id="RHEA-COMP:11604"/>
        <dbReference type="ChEBI" id="CHEBI:15378"/>
        <dbReference type="ChEBI" id="CHEBI:29999"/>
        <dbReference type="ChEBI" id="CHEBI:30616"/>
        <dbReference type="ChEBI" id="CHEBI:83421"/>
        <dbReference type="ChEBI" id="CHEBI:456216"/>
        <dbReference type="EC" id="2.7.11.1"/>
    </reaction>
</comment>
<evidence type="ECO:0000256" key="9">
    <source>
        <dbReference type="SAM" id="Phobius"/>
    </source>
</evidence>
<keyword evidence="2" id="KW-0723">Serine/threonine-protein kinase</keyword>
<keyword evidence="3 11" id="KW-0808">Transferase</keyword>